<dbReference type="GO" id="GO:0043248">
    <property type="term" value="P:proteasome assembly"/>
    <property type="evidence" value="ECO:0007669"/>
    <property type="project" value="InterPro"/>
</dbReference>
<dbReference type="EMBL" id="ML006125">
    <property type="protein sequence ID" value="RKP16944.1"/>
    <property type="molecule type" value="Genomic_DNA"/>
</dbReference>
<reference evidence="3" key="1">
    <citation type="journal article" date="2018" name="Nat. Microbiol.">
        <title>Leveraging single-cell genomics to expand the fungal tree of life.</title>
        <authorList>
            <person name="Ahrendt S.R."/>
            <person name="Quandt C.A."/>
            <person name="Ciobanu D."/>
            <person name="Clum A."/>
            <person name="Salamov A."/>
            <person name="Andreopoulos B."/>
            <person name="Cheng J.F."/>
            <person name="Woyke T."/>
            <person name="Pelin A."/>
            <person name="Henrissat B."/>
            <person name="Reynolds N.K."/>
            <person name="Benny G.L."/>
            <person name="Smith M.E."/>
            <person name="James T.Y."/>
            <person name="Grigoriev I.V."/>
        </authorList>
    </citation>
    <scope>NUCLEOTIDE SEQUENCE [LARGE SCALE GENOMIC DNA]</scope>
    <source>
        <strain evidence="3">CSF55</strain>
    </source>
</reference>
<protein>
    <recommendedName>
        <fullName evidence="1">Proteasome component Ecm29 N-terminal domain-containing protein</fullName>
    </recommendedName>
</protein>
<evidence type="ECO:0000313" key="3">
    <source>
        <dbReference type="Proteomes" id="UP000281549"/>
    </source>
</evidence>
<feature type="domain" description="Proteasome component Ecm29 N-terminal" evidence="1">
    <location>
        <begin position="121"/>
        <end position="399"/>
    </location>
</feature>
<dbReference type="Proteomes" id="UP000281549">
    <property type="component" value="Unassembled WGS sequence"/>
</dbReference>
<dbReference type="AlphaFoldDB" id="A0A4P9YCY3"/>
<dbReference type="SUPFAM" id="SSF48371">
    <property type="entry name" value="ARM repeat"/>
    <property type="match status" value="1"/>
</dbReference>
<dbReference type="InterPro" id="IPR024372">
    <property type="entry name" value="Ecm29_N"/>
</dbReference>
<gene>
    <name evidence="2" type="ORF">ROZALSC1DRAFT_24713</name>
</gene>
<dbReference type="GO" id="GO:0060090">
    <property type="term" value="F:molecular adaptor activity"/>
    <property type="evidence" value="ECO:0007669"/>
    <property type="project" value="InterPro"/>
</dbReference>
<dbReference type="InterPro" id="IPR016024">
    <property type="entry name" value="ARM-type_fold"/>
</dbReference>
<sequence>MNLDDCEWQLAFAESTAQLQKICDLYLLDLLKLPLDARTTPLLSMLLKRIKLDANVFINFYAVYDVIKIKYHPIGMLVADAAFKRMKGDEKKAMWVVLRGLSRPLNVLYKSYLVNWVICSLDEIRGERFDVDAETRRVFIDALCVFLLYPSNVLSEGDKSMVNNQGGVDSKMLVGMKQRIVEFVSETRVFESFEKMVVFVIGVGLEGSEIGNQSDTAMKKLERIDYENEWFIETIFGWLLSKNDRKMNNPNIKVKLLNSLMKSQRASQKMPEAIKVVFEGLFGEHTNMRLQLTVLKFVLNVIENLQIENIAPILASGLEKFVFENAMNLARSFVLIDKRAGLYERQVEMVKRMFGLLRDSGNKNIVYSVQQCIVSLAKALKYFDEKEMKKFLFEQLENDSFSLSCFVVCCGDELVDFQEEAYSCLYRAERMKIDFRELNEEIKEKKNLMKEKGWKVLFNFLERNVLAMVGVFNVPEDYLIVFKRVEMNDELMERILEREIVDEWIDWIYLNFSYSSCLFLLFLDFYCKGHKDLKLFSNYVKNGPFQLQRMLTFILSRNGIYPNEPLGNLVEIKLSNVREEEECGILMFHSFNLKREDFGNFMKIILKFLESGRIAVGCQSLENVIKMQSFNEELKEIECFKEIEELLMKMFKSGKEKNLEFVGRVLAFIYMRREEELMKEIESFKSEKSMAIQLIIGEMLSILIGKERSPQFNQWKVEVKVEVKGEIDSELCNSHKAIELCDKLNEEKIEKIHEFLIQMLKEKEEITTQTSAKGKYFIPPL</sequence>
<organism evidence="2 3">
    <name type="scientific">Rozella allomycis (strain CSF55)</name>
    <dbReference type="NCBI Taxonomy" id="988480"/>
    <lineage>
        <taxon>Eukaryota</taxon>
        <taxon>Fungi</taxon>
        <taxon>Fungi incertae sedis</taxon>
        <taxon>Cryptomycota</taxon>
        <taxon>Cryptomycota incertae sedis</taxon>
        <taxon>Rozella</taxon>
    </lineage>
</organism>
<dbReference type="Pfam" id="PF13001">
    <property type="entry name" value="ECM29_N"/>
    <property type="match status" value="1"/>
</dbReference>
<proteinExistence type="predicted"/>
<evidence type="ECO:0000313" key="2">
    <source>
        <dbReference type="EMBL" id="RKP16944.1"/>
    </source>
</evidence>
<accession>A0A4P9YCY3</accession>
<evidence type="ECO:0000259" key="1">
    <source>
        <dbReference type="Pfam" id="PF13001"/>
    </source>
</evidence>
<name>A0A4P9YCY3_ROZAC</name>